<dbReference type="PANTHER" id="PTHR30408">
    <property type="entry name" value="TYPE-1 RESTRICTION ENZYME ECOKI SPECIFICITY PROTEIN"/>
    <property type="match status" value="1"/>
</dbReference>
<dbReference type="InterPro" id="IPR000055">
    <property type="entry name" value="Restrct_endonuc_typeI_TRD"/>
</dbReference>
<dbReference type="CDD" id="cd17243">
    <property type="entry name" value="RMtype1_S_AchA6I-TRD2-CR2_like"/>
    <property type="match status" value="1"/>
</dbReference>
<dbReference type="InterPro" id="IPR052021">
    <property type="entry name" value="Type-I_RS_S_subunit"/>
</dbReference>
<evidence type="ECO:0000313" key="6">
    <source>
        <dbReference type="Proteomes" id="UP001241056"/>
    </source>
</evidence>
<keyword evidence="5" id="KW-0378">Hydrolase</keyword>
<dbReference type="Proteomes" id="UP001241056">
    <property type="component" value="Unassembled WGS sequence"/>
</dbReference>
<keyword evidence="6" id="KW-1185">Reference proteome</keyword>
<dbReference type="InterPro" id="IPR044946">
    <property type="entry name" value="Restrct_endonuc_typeI_TRD_sf"/>
</dbReference>
<evidence type="ECO:0000313" key="5">
    <source>
        <dbReference type="EMBL" id="MDM7857082.1"/>
    </source>
</evidence>
<comment type="similarity">
    <text evidence="1">Belongs to the type-I restriction system S methylase family.</text>
</comment>
<keyword evidence="5" id="KW-0540">Nuclease</keyword>
<keyword evidence="5" id="KW-0255">Endonuclease</keyword>
<evidence type="ECO:0000256" key="1">
    <source>
        <dbReference type="ARBA" id="ARBA00010923"/>
    </source>
</evidence>
<dbReference type="RefSeq" id="WP_289409733.1">
    <property type="nucleotide sequence ID" value="NZ_JAUCDY010000002.1"/>
</dbReference>
<dbReference type="SUPFAM" id="SSF116734">
    <property type="entry name" value="DNA methylase specificity domain"/>
    <property type="match status" value="2"/>
</dbReference>
<comment type="caution">
    <text evidence="5">The sequence shown here is derived from an EMBL/GenBank/DDBJ whole genome shotgun (WGS) entry which is preliminary data.</text>
</comment>
<evidence type="ECO:0000256" key="3">
    <source>
        <dbReference type="ARBA" id="ARBA00023125"/>
    </source>
</evidence>
<feature type="domain" description="Type I restriction modification DNA specificity" evidence="4">
    <location>
        <begin position="3"/>
        <end position="188"/>
    </location>
</feature>
<feature type="domain" description="Type I restriction modification DNA specificity" evidence="4">
    <location>
        <begin position="281"/>
        <end position="420"/>
    </location>
</feature>
<dbReference type="GO" id="GO:0016787">
    <property type="term" value="F:hydrolase activity"/>
    <property type="evidence" value="ECO:0007669"/>
    <property type="project" value="UniProtKB-KW"/>
</dbReference>
<evidence type="ECO:0000259" key="4">
    <source>
        <dbReference type="Pfam" id="PF01420"/>
    </source>
</evidence>
<accession>A0ABT7SLL2</accession>
<organism evidence="5 6">
    <name type="scientific">Thiopseudomonas acetoxidans</name>
    <dbReference type="NCBI Taxonomy" id="3041622"/>
    <lineage>
        <taxon>Bacteria</taxon>
        <taxon>Pseudomonadati</taxon>
        <taxon>Pseudomonadota</taxon>
        <taxon>Gammaproteobacteria</taxon>
        <taxon>Pseudomonadales</taxon>
        <taxon>Pseudomonadaceae</taxon>
        <taxon>Thiopseudomonas</taxon>
    </lineage>
</organism>
<sequence>MSSKWTKATIADVLELVIDHRGKTPKKLGFDDFHCSGYQVLSAKHVKTSGLTSLDSIRYANESMYNKWMKVPLQKGDVILTSEAPMGETYYIDGSVQYLLGQRVFGLRPKQELIEPLYLLSWLSSQVGQSKLKERATGSTVQGIKQSELLKVEIELPPLFVQRAIAANQSSISEKIQLNSKINQTLEQMAQAIFKSWFVDFDPVKAKIAALEAGGSEDDALLAAMQAIASSSLFASDAADADAATQLARLQAEHPEQYATLRATAELFPAAMQDSELGEIPAGWKVLPLSEMVELIGGGTPKRSEPAYWNGDICWFSVKDAPNDGNVFVIDTVEKITDAGLKGSSTKLLPLGTTIITARGTVGKLALTGVVTAMNQSCYGVIGIDGTGPYLNYLQMQEAVETLQRNTHGAVFDTITQATFGTVFQSQACISLRTNFENLVAPAFEMIKNNLQQIKALSELRDTLLPKLLSGELSISAATDQITKAEEAVNVQS</sequence>
<dbReference type="Pfam" id="PF01420">
    <property type="entry name" value="Methylase_S"/>
    <property type="match status" value="2"/>
</dbReference>
<dbReference type="PANTHER" id="PTHR30408:SF13">
    <property type="entry name" value="TYPE I RESTRICTION ENZYME HINDI SPECIFICITY SUBUNIT"/>
    <property type="match status" value="1"/>
</dbReference>
<dbReference type="GO" id="GO:0004519">
    <property type="term" value="F:endonuclease activity"/>
    <property type="evidence" value="ECO:0007669"/>
    <property type="project" value="UniProtKB-KW"/>
</dbReference>
<name>A0ABT7SLL2_9GAMM</name>
<keyword evidence="3" id="KW-0238">DNA-binding</keyword>
<dbReference type="EC" id="3.1.21.-" evidence="5"/>
<gene>
    <name evidence="5" type="ORF">QEZ41_02135</name>
</gene>
<dbReference type="EMBL" id="JAUCDY010000002">
    <property type="protein sequence ID" value="MDM7857082.1"/>
    <property type="molecule type" value="Genomic_DNA"/>
</dbReference>
<evidence type="ECO:0000256" key="2">
    <source>
        <dbReference type="ARBA" id="ARBA00022747"/>
    </source>
</evidence>
<dbReference type="Gene3D" id="3.90.220.20">
    <property type="entry name" value="DNA methylase specificity domains"/>
    <property type="match status" value="2"/>
</dbReference>
<reference evidence="5 6" key="1">
    <citation type="submission" date="2023-06" db="EMBL/GenBank/DDBJ databases">
        <title>Thiopseudomonas sp. CY1220 draft genome sequence.</title>
        <authorList>
            <person name="Zhao G."/>
            <person name="An M."/>
        </authorList>
    </citation>
    <scope>NUCLEOTIDE SEQUENCE [LARGE SCALE GENOMIC DNA]</scope>
    <source>
        <strain evidence="5 6">CY1220</strain>
    </source>
</reference>
<proteinExistence type="inferred from homology"/>
<protein>
    <submittedName>
        <fullName evidence="5">Restriction endonuclease subunit S</fullName>
        <ecNumber evidence="5">3.1.21.-</ecNumber>
    </submittedName>
</protein>
<keyword evidence="2" id="KW-0680">Restriction system</keyword>